<name>A0A2J0SYF9_STEMA</name>
<accession>A0A2J0SYF9</accession>
<evidence type="ECO:0000313" key="2">
    <source>
        <dbReference type="Proteomes" id="UP000822271"/>
    </source>
</evidence>
<dbReference type="EMBL" id="RAUE01000042">
    <property type="protein sequence ID" value="MBA0313602.1"/>
    <property type="molecule type" value="Genomic_DNA"/>
</dbReference>
<dbReference type="OrthoDB" id="10002262at2"/>
<sequence>MSIWTIMLAGLSCVLAGCTPHGQDKHDLDAYRNGPPACSAGGYLAALDDPARVAYLRGALQVRPRSPCIAELLAAQPPALLPVARQAILDGGERSDLSLLVGAVAMKVDRGEITAAQVDALQLQAACTDSPGAPAQCAEQLQRLRQALQELEDPSSRVLTQKSKVRLSDASATRRVEATLAMRTADAPAASGVACGGTTSPCREVTHLELRVDGQPVPVAYSVYRDLFDLHRGTLKADAGGGVLDLQGGDASESYNVRIRFDAQRVLSRQMYVGTAQDDLLQETVYHKVIYE</sequence>
<evidence type="ECO:0000313" key="1">
    <source>
        <dbReference type="EMBL" id="MBA0313602.1"/>
    </source>
</evidence>
<dbReference type="Proteomes" id="UP000822271">
    <property type="component" value="Unassembled WGS sequence"/>
</dbReference>
<organism evidence="1 2">
    <name type="scientific">Stenotrophomonas maltophilia</name>
    <name type="common">Pseudomonas maltophilia</name>
    <name type="synonym">Xanthomonas maltophilia</name>
    <dbReference type="NCBI Taxonomy" id="40324"/>
    <lineage>
        <taxon>Bacteria</taxon>
        <taxon>Pseudomonadati</taxon>
        <taxon>Pseudomonadota</taxon>
        <taxon>Gammaproteobacteria</taxon>
        <taxon>Lysobacterales</taxon>
        <taxon>Lysobacteraceae</taxon>
        <taxon>Stenotrophomonas</taxon>
        <taxon>Stenotrophomonas maltophilia group</taxon>
    </lineage>
</organism>
<proteinExistence type="predicted"/>
<dbReference type="AlphaFoldDB" id="A0A2J0SYF9"/>
<protein>
    <submittedName>
        <fullName evidence="1">Uncharacterized protein</fullName>
    </submittedName>
</protein>
<gene>
    <name evidence="1" type="ORF">D7Y33_21735</name>
</gene>
<comment type="caution">
    <text evidence="1">The sequence shown here is derived from an EMBL/GenBank/DDBJ whole genome shotgun (WGS) entry which is preliminary data.</text>
</comment>
<reference evidence="1" key="1">
    <citation type="submission" date="2018-09" db="EMBL/GenBank/DDBJ databases">
        <authorList>
            <person name="Groschel M."/>
            <person name="Kohl T."/>
            <person name="Conchillo-Sole O."/>
            <person name="Mamat U."/>
            <person name="Yero D."/>
            <person name="Niemann S."/>
            <person name="Daura X."/>
            <person name="Gibert I."/>
        </authorList>
    </citation>
    <scope>NUCLEOTIDE SEQUENCE</scope>
    <source>
        <strain evidence="1">OG156</strain>
    </source>
</reference>
<reference evidence="1" key="2">
    <citation type="journal article" date="2020" name="Front. Microbiol.">
        <title>Genetic Variants of the DSF Quorum Sensing System in Stenotrophomonas maltophilia Influence Virulence and Resistance Phenotypes Among Genotypically Diverse Clinical Isolates.</title>
        <authorList>
            <person name="Yero D."/>
            <person name="Huedo P."/>
            <person name="Conchillo-Sole O."/>
            <person name="Martinez-Servat S."/>
            <person name="Mamat U."/>
            <person name="Coves X."/>
            <person name="Llanas F."/>
            <person name="Roca I."/>
            <person name="Vila J."/>
            <person name="Schaible U.E."/>
            <person name="Daura X."/>
            <person name="Gibert I."/>
        </authorList>
    </citation>
    <scope>NUCLEOTIDE SEQUENCE</scope>
    <source>
        <strain evidence="1">OG156</strain>
    </source>
</reference>
<dbReference type="RefSeq" id="WP_049432683.1">
    <property type="nucleotide sequence ID" value="NZ_CP154630.1"/>
</dbReference>